<dbReference type="EMBL" id="ML976720">
    <property type="protein sequence ID" value="KAF1968478.1"/>
    <property type="molecule type" value="Genomic_DNA"/>
</dbReference>
<protein>
    <submittedName>
        <fullName evidence="2">Uncharacterized protein</fullName>
    </submittedName>
</protein>
<feature type="region of interest" description="Disordered" evidence="1">
    <location>
        <begin position="133"/>
        <end position="176"/>
    </location>
</feature>
<evidence type="ECO:0000313" key="3">
    <source>
        <dbReference type="Proteomes" id="UP000800036"/>
    </source>
</evidence>
<name>A0A6A5UUS5_9PLEO</name>
<dbReference type="Proteomes" id="UP000800036">
    <property type="component" value="Unassembled WGS sequence"/>
</dbReference>
<dbReference type="Gene3D" id="3.30.160.60">
    <property type="entry name" value="Classic Zinc Finger"/>
    <property type="match status" value="1"/>
</dbReference>
<organism evidence="2 3">
    <name type="scientific">Bimuria novae-zelandiae CBS 107.79</name>
    <dbReference type="NCBI Taxonomy" id="1447943"/>
    <lineage>
        <taxon>Eukaryota</taxon>
        <taxon>Fungi</taxon>
        <taxon>Dikarya</taxon>
        <taxon>Ascomycota</taxon>
        <taxon>Pezizomycotina</taxon>
        <taxon>Dothideomycetes</taxon>
        <taxon>Pleosporomycetidae</taxon>
        <taxon>Pleosporales</taxon>
        <taxon>Massarineae</taxon>
        <taxon>Didymosphaeriaceae</taxon>
        <taxon>Bimuria</taxon>
    </lineage>
</organism>
<evidence type="ECO:0000313" key="2">
    <source>
        <dbReference type="EMBL" id="KAF1968478.1"/>
    </source>
</evidence>
<feature type="compositionally biased region" description="Low complexity" evidence="1">
    <location>
        <begin position="88"/>
        <end position="112"/>
    </location>
</feature>
<sequence>MNREHFRLKPYKCAVVIPTCPQECTRKDKLKEHMALKHRRSAKAAQEGADSAAQAAHGEIQLLNDLFNRMISGQTDTAAAIAELAAHATTGQSSGAGPSGQASAAGPSGQPSVARLSGQTSGGDILFHLAAQIWDKPNSDDEDGKDEDVVYDEDADEDGNEDDDELGDGGADEGGA</sequence>
<evidence type="ECO:0000256" key="1">
    <source>
        <dbReference type="SAM" id="MobiDB-lite"/>
    </source>
</evidence>
<proteinExistence type="predicted"/>
<keyword evidence="3" id="KW-1185">Reference proteome</keyword>
<accession>A0A6A5UUS5</accession>
<dbReference type="AlphaFoldDB" id="A0A6A5UUS5"/>
<feature type="compositionally biased region" description="Acidic residues" evidence="1">
    <location>
        <begin position="140"/>
        <end position="176"/>
    </location>
</feature>
<feature type="region of interest" description="Disordered" evidence="1">
    <location>
        <begin position="88"/>
        <end position="119"/>
    </location>
</feature>
<gene>
    <name evidence="2" type="ORF">BU23DRAFT_558516</name>
</gene>
<reference evidence="2" key="1">
    <citation type="journal article" date="2020" name="Stud. Mycol.">
        <title>101 Dothideomycetes genomes: a test case for predicting lifestyles and emergence of pathogens.</title>
        <authorList>
            <person name="Haridas S."/>
            <person name="Albert R."/>
            <person name="Binder M."/>
            <person name="Bloem J."/>
            <person name="Labutti K."/>
            <person name="Salamov A."/>
            <person name="Andreopoulos B."/>
            <person name="Baker S."/>
            <person name="Barry K."/>
            <person name="Bills G."/>
            <person name="Bluhm B."/>
            <person name="Cannon C."/>
            <person name="Castanera R."/>
            <person name="Culley D."/>
            <person name="Daum C."/>
            <person name="Ezra D."/>
            <person name="Gonzalez J."/>
            <person name="Henrissat B."/>
            <person name="Kuo A."/>
            <person name="Liang C."/>
            <person name="Lipzen A."/>
            <person name="Lutzoni F."/>
            <person name="Magnuson J."/>
            <person name="Mondo S."/>
            <person name="Nolan M."/>
            <person name="Ohm R."/>
            <person name="Pangilinan J."/>
            <person name="Park H.-J."/>
            <person name="Ramirez L."/>
            <person name="Alfaro M."/>
            <person name="Sun H."/>
            <person name="Tritt A."/>
            <person name="Yoshinaga Y."/>
            <person name="Zwiers L.-H."/>
            <person name="Turgeon B."/>
            <person name="Goodwin S."/>
            <person name="Spatafora J."/>
            <person name="Crous P."/>
            <person name="Grigoriev I."/>
        </authorList>
    </citation>
    <scope>NUCLEOTIDE SEQUENCE</scope>
    <source>
        <strain evidence="2">CBS 107.79</strain>
    </source>
</reference>